<keyword evidence="4" id="KW-1185">Reference proteome</keyword>
<accession>A0AAD9QXN7</accession>
<reference evidence="3" key="2">
    <citation type="journal article" date="2023" name="Science">
        <title>Genomic signatures of disease resistance in endangered staghorn corals.</title>
        <authorList>
            <person name="Vollmer S.V."/>
            <person name="Selwyn J.D."/>
            <person name="Despard B.A."/>
            <person name="Roesel C.L."/>
        </authorList>
    </citation>
    <scope>NUCLEOTIDE SEQUENCE</scope>
    <source>
        <strain evidence="3">K2</strain>
    </source>
</reference>
<organism evidence="3 4">
    <name type="scientific">Acropora cervicornis</name>
    <name type="common">Staghorn coral</name>
    <dbReference type="NCBI Taxonomy" id="6130"/>
    <lineage>
        <taxon>Eukaryota</taxon>
        <taxon>Metazoa</taxon>
        <taxon>Cnidaria</taxon>
        <taxon>Anthozoa</taxon>
        <taxon>Hexacorallia</taxon>
        <taxon>Scleractinia</taxon>
        <taxon>Astrocoeniina</taxon>
        <taxon>Acroporidae</taxon>
        <taxon>Acropora</taxon>
    </lineage>
</organism>
<evidence type="ECO:0000259" key="2">
    <source>
        <dbReference type="SMART" id="SM00072"/>
    </source>
</evidence>
<dbReference type="InterPro" id="IPR000584">
    <property type="entry name" value="VDCC_L_bsu"/>
</dbReference>
<evidence type="ECO:0000313" key="4">
    <source>
        <dbReference type="Proteomes" id="UP001249851"/>
    </source>
</evidence>
<dbReference type="InterPro" id="IPR008145">
    <property type="entry name" value="GK/Ca_channel_bsu"/>
</dbReference>
<dbReference type="PANTHER" id="PTHR11824">
    <property type="entry name" value="VOLTAGE-DEPENDENT CALCIUM CHANNEL BETA SUBUNIT"/>
    <property type="match status" value="1"/>
</dbReference>
<dbReference type="Proteomes" id="UP001249851">
    <property type="component" value="Unassembled WGS sequence"/>
</dbReference>
<protein>
    <submittedName>
        <fullName evidence="3">Voltage-dependent L-type calcium channel subunit beta-4</fullName>
    </submittedName>
</protein>
<feature type="domain" description="Guanylate kinase/L-type calcium channel beta subunit" evidence="2">
    <location>
        <begin position="45"/>
        <end position="225"/>
    </location>
</feature>
<evidence type="ECO:0000256" key="1">
    <source>
        <dbReference type="SAM" id="MobiDB-lite"/>
    </source>
</evidence>
<gene>
    <name evidence="3" type="ORF">P5673_006225</name>
</gene>
<feature type="compositionally biased region" description="Low complexity" evidence="1">
    <location>
        <begin position="327"/>
        <end position="340"/>
    </location>
</feature>
<comment type="caution">
    <text evidence="3">The sequence shown here is derived from an EMBL/GenBank/DDBJ whole genome shotgun (WGS) entry which is preliminary data.</text>
</comment>
<feature type="region of interest" description="Disordered" evidence="1">
    <location>
        <begin position="260"/>
        <end position="340"/>
    </location>
</feature>
<dbReference type="GO" id="GO:0005891">
    <property type="term" value="C:voltage-gated calcium channel complex"/>
    <property type="evidence" value="ECO:0007669"/>
    <property type="project" value="InterPro"/>
</dbReference>
<sequence length="460" mass="52940">MYKPNRIGKSGLTDNGTQFLSFARRNGSMSSSSEISFPPYEVVPATRPIIVIGPSLRGYEVTDLMHRALYNFLKKRFSGKISVYRTHADIGLSKRSKNNSSEKERFNIAKPGGPRMTAEVQKEVERIYELTKSLKMVVIDCDVINHPSQLVDCSLAPISIYIKMEPQILEKLVKLRGSKRKNLGAQVVAAQKLAQCNEEMFDLVLDEAIFEDACEHLGEFLDQYWRDLHPGDREEGAAPLTEKTPLLQGVSNVSAIKTPLGAGASQRSPVRNTTHSEQKSSQEQQVTQRKMAMSGNAPDFGKKLHEAFETSQQRGSAYQTAHGTEMQQYDRQQQQQQQQQQQEQQQYYQYEEQYEQEQNYGSEMYGHQQGYPTESYHQRGYSQQYGHHDGQYDYGHYGQDLNQGYSHGYVNEHQYPDTYYNRDVSMGYQQEYGSQLDQGYQVQDWYGDTGDYYTRDRYYQ</sequence>
<dbReference type="AlphaFoldDB" id="A0AAD9QXN7"/>
<dbReference type="PRINTS" id="PR01626">
    <property type="entry name" value="LCACHANNELB"/>
</dbReference>
<dbReference type="Gene3D" id="3.40.50.300">
    <property type="entry name" value="P-loop containing nucleotide triphosphate hydrolases"/>
    <property type="match status" value="1"/>
</dbReference>
<dbReference type="SMART" id="SM00072">
    <property type="entry name" value="GuKc"/>
    <property type="match status" value="1"/>
</dbReference>
<feature type="compositionally biased region" description="Polar residues" evidence="1">
    <location>
        <begin position="309"/>
        <end position="326"/>
    </location>
</feature>
<evidence type="ECO:0000313" key="3">
    <source>
        <dbReference type="EMBL" id="KAK2569310.1"/>
    </source>
</evidence>
<dbReference type="InterPro" id="IPR027417">
    <property type="entry name" value="P-loop_NTPase"/>
</dbReference>
<reference evidence="3" key="1">
    <citation type="journal article" date="2023" name="G3 (Bethesda)">
        <title>Whole genome assembly and annotation of the endangered Caribbean coral Acropora cervicornis.</title>
        <authorList>
            <person name="Selwyn J.D."/>
            <person name="Vollmer S.V."/>
        </authorList>
    </citation>
    <scope>NUCLEOTIDE SEQUENCE</scope>
    <source>
        <strain evidence="3">K2</strain>
    </source>
</reference>
<dbReference type="EMBL" id="JARQWQ010000010">
    <property type="protein sequence ID" value="KAK2569310.1"/>
    <property type="molecule type" value="Genomic_DNA"/>
</dbReference>
<name>A0AAD9QXN7_ACRCE</name>
<dbReference type="GO" id="GO:0005245">
    <property type="term" value="F:voltage-gated calcium channel activity"/>
    <property type="evidence" value="ECO:0007669"/>
    <property type="project" value="InterPro"/>
</dbReference>
<dbReference type="Pfam" id="PF00625">
    <property type="entry name" value="Guanylate_kin"/>
    <property type="match status" value="1"/>
</dbReference>
<dbReference type="SUPFAM" id="SSF52540">
    <property type="entry name" value="P-loop containing nucleoside triphosphate hydrolases"/>
    <property type="match status" value="1"/>
</dbReference>
<proteinExistence type="predicted"/>